<name>A0ABV3RIX6_9RHOB</name>
<sequence>MSTFEANTVSTLSTPRRVSLWKWCLAELVTWNAAWVEKQNMMRLDSAALGDMGIDLEARNKVAVSEIAARIREQRG</sequence>
<dbReference type="EMBL" id="JBFNXX010000002">
    <property type="protein sequence ID" value="MEW9918836.1"/>
    <property type="molecule type" value="Genomic_DNA"/>
</dbReference>
<gene>
    <name evidence="1" type="ORF">AB2B41_04445</name>
</gene>
<dbReference type="Proteomes" id="UP001556098">
    <property type="component" value="Unassembled WGS sequence"/>
</dbReference>
<comment type="caution">
    <text evidence="1">The sequence shown here is derived from an EMBL/GenBank/DDBJ whole genome shotgun (WGS) entry which is preliminary data.</text>
</comment>
<evidence type="ECO:0000313" key="1">
    <source>
        <dbReference type="EMBL" id="MEW9918836.1"/>
    </source>
</evidence>
<accession>A0ABV3RIX6</accession>
<proteinExistence type="predicted"/>
<evidence type="ECO:0008006" key="3">
    <source>
        <dbReference type="Google" id="ProtNLM"/>
    </source>
</evidence>
<evidence type="ECO:0000313" key="2">
    <source>
        <dbReference type="Proteomes" id="UP001556098"/>
    </source>
</evidence>
<dbReference type="RefSeq" id="WP_367876535.1">
    <property type="nucleotide sequence ID" value="NZ_JBFNXX010000002.1"/>
</dbReference>
<reference evidence="1 2" key="1">
    <citation type="submission" date="2024-07" db="EMBL/GenBank/DDBJ databases">
        <title>Marimonas sp.nov., isolated from tidal-flat sediment.</title>
        <authorList>
            <person name="Jayan J.N."/>
            <person name="Lee S.S."/>
        </authorList>
    </citation>
    <scope>NUCLEOTIDE SEQUENCE [LARGE SCALE GENOMIC DNA]</scope>
    <source>
        <strain evidence="1 2">MJW-29</strain>
    </source>
</reference>
<keyword evidence="2" id="KW-1185">Reference proteome</keyword>
<organism evidence="1 2">
    <name type="scientific">Sulfitobacter sediminis</name>
    <dbReference type="NCBI Taxonomy" id="3234186"/>
    <lineage>
        <taxon>Bacteria</taxon>
        <taxon>Pseudomonadati</taxon>
        <taxon>Pseudomonadota</taxon>
        <taxon>Alphaproteobacteria</taxon>
        <taxon>Rhodobacterales</taxon>
        <taxon>Roseobacteraceae</taxon>
        <taxon>Sulfitobacter</taxon>
    </lineage>
</organism>
<protein>
    <recommendedName>
        <fullName evidence="3">DUF1127 domain-containing protein</fullName>
    </recommendedName>
</protein>